<feature type="chain" id="PRO_5038122557" evidence="2">
    <location>
        <begin position="22"/>
        <end position="349"/>
    </location>
</feature>
<keyword evidence="2" id="KW-0732">Signal</keyword>
<reference evidence="3" key="1">
    <citation type="submission" date="2020-07" db="EMBL/GenBank/DDBJ databases">
        <authorList>
            <person name="Camacho E."/>
        </authorList>
    </citation>
    <scope>NUCLEOTIDE SEQUENCE</scope>
    <source>
        <strain evidence="3">MPO218</strain>
    </source>
</reference>
<dbReference type="Gene3D" id="3.90.190.10">
    <property type="entry name" value="Protein tyrosine phosphatase superfamily"/>
    <property type="match status" value="1"/>
</dbReference>
<dbReference type="GO" id="GO:0004721">
    <property type="term" value="F:phosphoprotein phosphatase activity"/>
    <property type="evidence" value="ECO:0007669"/>
    <property type="project" value="InterPro"/>
</dbReference>
<reference evidence="3" key="2">
    <citation type="submission" date="2021-04" db="EMBL/GenBank/DDBJ databases">
        <title>Isolation and genomic analysis of the ibuprofen-degrading bacterium Sphingomonas strain MPO218.</title>
        <authorList>
            <person name="Aulestia M."/>
            <person name="Flores A."/>
            <person name="Mangas E.L."/>
            <person name="Perez-Pulido A.J."/>
            <person name="Santero E."/>
            <person name="Camacho E.M."/>
        </authorList>
    </citation>
    <scope>NUCLEOTIDE SEQUENCE</scope>
    <source>
        <strain evidence="3">MPO218</strain>
    </source>
</reference>
<dbReference type="InterPro" id="IPR029021">
    <property type="entry name" value="Prot-tyrosine_phosphatase-like"/>
</dbReference>
<evidence type="ECO:0000313" key="4">
    <source>
        <dbReference type="Proteomes" id="UP000664914"/>
    </source>
</evidence>
<gene>
    <name evidence="3" type="ORF">HRJ34_08660</name>
</gene>
<evidence type="ECO:0000313" key="3">
    <source>
        <dbReference type="EMBL" id="QTH23553.1"/>
    </source>
</evidence>
<evidence type="ECO:0000256" key="1">
    <source>
        <dbReference type="ARBA" id="ARBA00009580"/>
    </source>
</evidence>
<protein>
    <submittedName>
        <fullName evidence="3">Tyrosine-protein phosphatase</fullName>
    </submittedName>
</protein>
<dbReference type="PANTHER" id="PTHR31126">
    <property type="entry name" value="TYROSINE-PROTEIN PHOSPHATASE"/>
    <property type="match status" value="1"/>
</dbReference>
<comment type="similarity">
    <text evidence="1">Belongs to the protein-tyrosine phosphatase family.</text>
</comment>
<dbReference type="AlphaFoldDB" id="A0A975D682"/>
<dbReference type="RefSeq" id="WP_030090295.1">
    <property type="nucleotide sequence ID" value="NZ_CP059319.1"/>
</dbReference>
<evidence type="ECO:0000256" key="2">
    <source>
        <dbReference type="SAM" id="SignalP"/>
    </source>
</evidence>
<organism evidence="3 4">
    <name type="scientific">Rhizorhabdus wittichii</name>
    <dbReference type="NCBI Taxonomy" id="160791"/>
    <lineage>
        <taxon>Bacteria</taxon>
        <taxon>Pseudomonadati</taxon>
        <taxon>Pseudomonadota</taxon>
        <taxon>Alphaproteobacteria</taxon>
        <taxon>Sphingomonadales</taxon>
        <taxon>Sphingomonadaceae</taxon>
        <taxon>Rhizorhabdus</taxon>
    </lineage>
</organism>
<dbReference type="EMBL" id="CP059319">
    <property type="protein sequence ID" value="QTH23553.1"/>
    <property type="molecule type" value="Genomic_DNA"/>
</dbReference>
<dbReference type="InterPro" id="IPR026893">
    <property type="entry name" value="Tyr/Ser_Pase_IphP-type"/>
</dbReference>
<feature type="signal peptide" evidence="2">
    <location>
        <begin position="1"/>
        <end position="21"/>
    </location>
</feature>
<dbReference type="SUPFAM" id="SSF52799">
    <property type="entry name" value="(Phosphotyrosine protein) phosphatases II"/>
    <property type="match status" value="1"/>
</dbReference>
<dbReference type="Pfam" id="PF13350">
    <property type="entry name" value="Y_phosphatase3"/>
    <property type="match status" value="1"/>
</dbReference>
<name>A0A975D682_9SPHN</name>
<proteinExistence type="inferred from homology"/>
<dbReference type="PANTHER" id="PTHR31126:SF1">
    <property type="entry name" value="TYROSINE SPECIFIC PROTEIN PHOSPHATASES DOMAIN-CONTAINING PROTEIN"/>
    <property type="match status" value="1"/>
</dbReference>
<sequence>MSRTVSIAALLLAATPAPLIAGPPGGLTVERSQPDRLRVRWTSPHPVDVYMADRPDAAIEAARLVSADDRDGVYETTVPPRGHPYFFVRDHRDGAGLWAAERLIPLERGSNFRDVGGYPAAGGKHVRWGMIYRSAATPLLGGGDLETIGRLGLTDMVDLRSSEERQLAPTRIGGVAYHAVGYSIRDILSTDEADDISWADIYRRMPEQLAPQMRLLFRLLLAHQGPLAYNCSAGQDRTGFATALILTALGVPRDAILADYHLSTRYRRPAFEMPKFDPAAFPDNAAARLFSPADEEEKPHPLLEPDGTPFLSHAIDEIERRYGSLDNYLEKRIGIDARAREALRARYLD</sequence>
<dbReference type="Proteomes" id="UP000664914">
    <property type="component" value="Chromosome"/>
</dbReference>
<accession>A0A975D682</accession>